<evidence type="ECO:0000313" key="13">
    <source>
        <dbReference type="EMBL" id="GKS82034.1"/>
    </source>
</evidence>
<evidence type="ECO:0000256" key="1">
    <source>
        <dbReference type="ARBA" id="ARBA00001941"/>
    </source>
</evidence>
<evidence type="ECO:0000256" key="11">
    <source>
        <dbReference type="SAM" id="Coils"/>
    </source>
</evidence>
<feature type="coiled-coil region" evidence="11">
    <location>
        <begin position="259"/>
        <end position="286"/>
    </location>
</feature>
<dbReference type="Pfam" id="PF07687">
    <property type="entry name" value="M20_dimer"/>
    <property type="match status" value="1"/>
</dbReference>
<dbReference type="InterPro" id="IPR050072">
    <property type="entry name" value="Peptidase_M20A"/>
</dbReference>
<evidence type="ECO:0000256" key="4">
    <source>
        <dbReference type="ARBA" id="ARBA00022605"/>
    </source>
</evidence>
<dbReference type="InterPro" id="IPR002933">
    <property type="entry name" value="Peptidase_M20"/>
</dbReference>
<accession>A0ABQ5JLX0</accession>
<dbReference type="CDD" id="cd08659">
    <property type="entry name" value="M20_ArgE_DapE-like"/>
    <property type="match status" value="1"/>
</dbReference>
<keyword evidence="6" id="KW-0378">Hydrolase</keyword>
<dbReference type="Pfam" id="PF01546">
    <property type="entry name" value="Peptidase_M20"/>
    <property type="match status" value="1"/>
</dbReference>
<gene>
    <name evidence="13" type="ORF">LPAF129_17200</name>
</gene>
<evidence type="ECO:0000256" key="7">
    <source>
        <dbReference type="ARBA" id="ARBA00022833"/>
    </source>
</evidence>
<comment type="cofactor">
    <cofactor evidence="1">
        <name>Co(2+)</name>
        <dbReference type="ChEBI" id="CHEBI:48828"/>
    </cofactor>
</comment>
<evidence type="ECO:0000256" key="3">
    <source>
        <dbReference type="ARBA" id="ARBA00006247"/>
    </source>
</evidence>
<dbReference type="InterPro" id="IPR010182">
    <property type="entry name" value="ArgE/DapE"/>
</dbReference>
<organism evidence="13 14">
    <name type="scientific">Ligilactobacillus pabuli</name>
    <dbReference type="NCBI Taxonomy" id="2886039"/>
    <lineage>
        <taxon>Bacteria</taxon>
        <taxon>Bacillati</taxon>
        <taxon>Bacillota</taxon>
        <taxon>Bacilli</taxon>
        <taxon>Lactobacillales</taxon>
        <taxon>Lactobacillaceae</taxon>
        <taxon>Ligilactobacillus</taxon>
    </lineage>
</organism>
<dbReference type="PANTHER" id="PTHR43808">
    <property type="entry name" value="ACETYLORNITHINE DEACETYLASE"/>
    <property type="match status" value="1"/>
</dbReference>
<evidence type="ECO:0000313" key="14">
    <source>
        <dbReference type="Proteomes" id="UP001055149"/>
    </source>
</evidence>
<dbReference type="NCBIfam" id="NF006365">
    <property type="entry name" value="PRK08588.1"/>
    <property type="match status" value="1"/>
</dbReference>
<dbReference type="InterPro" id="IPR011650">
    <property type="entry name" value="Peptidase_M20_dimer"/>
</dbReference>
<evidence type="ECO:0000256" key="8">
    <source>
        <dbReference type="ARBA" id="ARBA00022915"/>
    </source>
</evidence>
<proteinExistence type="inferred from homology"/>
<dbReference type="InterPro" id="IPR036264">
    <property type="entry name" value="Bact_exopeptidase_dim_dom"/>
</dbReference>
<evidence type="ECO:0000259" key="12">
    <source>
        <dbReference type="Pfam" id="PF07687"/>
    </source>
</evidence>
<comment type="caution">
    <text evidence="13">The sequence shown here is derived from an EMBL/GenBank/DDBJ whole genome shotgun (WGS) entry which is preliminary data.</text>
</comment>
<dbReference type="Gene3D" id="3.30.70.360">
    <property type="match status" value="1"/>
</dbReference>
<evidence type="ECO:0000256" key="10">
    <source>
        <dbReference type="ARBA" id="ARBA00023285"/>
    </source>
</evidence>
<keyword evidence="8" id="KW-0220">Diaminopimelate biosynthesis</keyword>
<protein>
    <submittedName>
        <fullName evidence="13">Succinyl-diaminopimelate desuccinylase</fullName>
    </submittedName>
</protein>
<dbReference type="SUPFAM" id="SSF55031">
    <property type="entry name" value="Bacterial exopeptidase dimerisation domain"/>
    <property type="match status" value="1"/>
</dbReference>
<evidence type="ECO:0000256" key="2">
    <source>
        <dbReference type="ARBA" id="ARBA00001947"/>
    </source>
</evidence>
<dbReference type="NCBIfam" id="TIGR01910">
    <property type="entry name" value="DapE-ArgE"/>
    <property type="match status" value="1"/>
</dbReference>
<comment type="cofactor">
    <cofactor evidence="2">
        <name>Zn(2+)</name>
        <dbReference type="ChEBI" id="CHEBI:29105"/>
    </cofactor>
</comment>
<reference evidence="13" key="1">
    <citation type="journal article" date="2022" name="Int. J. Syst. Evol. Microbiol.">
        <title>A novel species of lactic acid bacteria, Ligilactobacillus pabuli sp. nov., isolated from alfalfa silage.</title>
        <authorList>
            <person name="Tohno M."/>
            <person name="Tanizawa Y."/>
            <person name="Sawada H."/>
            <person name="Sakamoto M."/>
            <person name="Ohkuma M."/>
            <person name="Kobayashi H."/>
        </authorList>
    </citation>
    <scope>NUCLEOTIDE SEQUENCE</scope>
    <source>
        <strain evidence="13">AF129</strain>
    </source>
</reference>
<keyword evidence="4" id="KW-0028">Amino-acid biosynthesis</keyword>
<evidence type="ECO:0000256" key="6">
    <source>
        <dbReference type="ARBA" id="ARBA00022801"/>
    </source>
</evidence>
<dbReference type="RefSeq" id="WP_244056208.1">
    <property type="nucleotide sequence ID" value="NZ_BQXH01000017.1"/>
</dbReference>
<keyword evidence="5" id="KW-0479">Metal-binding</keyword>
<dbReference type="EMBL" id="BQXH01000017">
    <property type="protein sequence ID" value="GKS82034.1"/>
    <property type="molecule type" value="Genomic_DNA"/>
</dbReference>
<name>A0ABQ5JLX0_9LACO</name>
<dbReference type="Gene3D" id="3.40.630.10">
    <property type="entry name" value="Zn peptidases"/>
    <property type="match status" value="1"/>
</dbReference>
<keyword evidence="14" id="KW-1185">Reference proteome</keyword>
<dbReference type="SUPFAM" id="SSF53187">
    <property type="entry name" value="Zn-dependent exopeptidases"/>
    <property type="match status" value="1"/>
</dbReference>
<feature type="domain" description="Peptidase M20 dimerisation" evidence="12">
    <location>
        <begin position="173"/>
        <end position="279"/>
    </location>
</feature>
<comment type="similarity">
    <text evidence="3">Belongs to the peptidase M20A family.</text>
</comment>
<keyword evidence="7" id="KW-0862">Zinc</keyword>
<evidence type="ECO:0000256" key="5">
    <source>
        <dbReference type="ARBA" id="ARBA00022723"/>
    </source>
</evidence>
<dbReference type="Proteomes" id="UP001055149">
    <property type="component" value="Unassembled WGS sequence"/>
</dbReference>
<keyword evidence="9" id="KW-0457">Lysine biosynthesis</keyword>
<sequence>MEQAEKIQILQDLIRLHTVNGNEIIVAQYLQKLLAQHGIEAAVDEFGDKRANLQAAIGQTTDPAKVLVLTGHQDTVTVGDPADWEHDPFGAEIVGDKLYGRGASDMKSGLAAAAITLIELKEQGVELNGSLRLVATAGEEYGTPGAYRLNEQHAIDDATAMVVCEPTDGQIIYAHSGSFNYRITSTGKAAHSSTPSRGINAIAGLVNYINLEQDLFADAPTDEYLGDVQHSVTVIKGGDQVNTIPDQAELLGNIRPTYAFNNQQVIDRLETTLAKLNQEHAAQLKLEIIHNFEPVETKKDNEFVKLAQQAALNNFQDRQVELQTMNGATDASVFIKNNHQLPTVILGADNSQTDHQLNEYTTVSCYLELINVYQELVKEYLK</sequence>
<evidence type="ECO:0000256" key="9">
    <source>
        <dbReference type="ARBA" id="ARBA00023154"/>
    </source>
</evidence>
<keyword evidence="10" id="KW-0170">Cobalt</keyword>
<dbReference type="PANTHER" id="PTHR43808:SF8">
    <property type="entry name" value="PEPTIDASE M20 DIMERISATION DOMAIN-CONTAINING PROTEIN"/>
    <property type="match status" value="1"/>
</dbReference>
<keyword evidence="11" id="KW-0175">Coiled coil</keyword>